<dbReference type="Pfam" id="PF00005">
    <property type="entry name" value="ABC_tran"/>
    <property type="match status" value="1"/>
</dbReference>
<keyword evidence="7 9" id="KW-1133">Transmembrane helix</keyword>
<dbReference type="GO" id="GO:1903806">
    <property type="term" value="P:L-isoleucine import across plasma membrane"/>
    <property type="evidence" value="ECO:0007669"/>
    <property type="project" value="TreeGrafter"/>
</dbReference>
<proteinExistence type="predicted"/>
<dbReference type="InterPro" id="IPR027417">
    <property type="entry name" value="P-loop_NTPase"/>
</dbReference>
<dbReference type="Gene3D" id="3.40.50.300">
    <property type="entry name" value="P-loop containing nucleotide triphosphate hydrolases"/>
    <property type="match status" value="1"/>
</dbReference>
<name>A0A4R2JRW5_9PSEU</name>
<keyword evidence="6" id="KW-0067">ATP-binding</keyword>
<feature type="transmembrane region" description="Helical" evidence="9">
    <location>
        <begin position="44"/>
        <end position="68"/>
    </location>
</feature>
<dbReference type="SUPFAM" id="SSF52540">
    <property type="entry name" value="P-loop containing nucleoside triphosphate hydrolases"/>
    <property type="match status" value="1"/>
</dbReference>
<dbReference type="SMART" id="SM00382">
    <property type="entry name" value="AAA"/>
    <property type="match status" value="1"/>
</dbReference>
<dbReference type="Pfam" id="PF12399">
    <property type="entry name" value="BCA_ABC_TP_C"/>
    <property type="match status" value="1"/>
</dbReference>
<feature type="transmembrane region" description="Helical" evidence="9">
    <location>
        <begin position="75"/>
        <end position="94"/>
    </location>
</feature>
<evidence type="ECO:0000256" key="9">
    <source>
        <dbReference type="SAM" id="Phobius"/>
    </source>
</evidence>
<dbReference type="PROSITE" id="PS50893">
    <property type="entry name" value="ABC_TRANSPORTER_2"/>
    <property type="match status" value="1"/>
</dbReference>
<feature type="transmembrane region" description="Helical" evidence="9">
    <location>
        <begin position="623"/>
        <end position="641"/>
    </location>
</feature>
<keyword evidence="4 9" id="KW-0812">Transmembrane</keyword>
<dbReference type="AlphaFoldDB" id="A0A4R2JRW5"/>
<feature type="transmembrane region" description="Helical" evidence="9">
    <location>
        <begin position="406"/>
        <end position="425"/>
    </location>
</feature>
<evidence type="ECO:0000256" key="2">
    <source>
        <dbReference type="ARBA" id="ARBA00022448"/>
    </source>
</evidence>
<keyword evidence="12" id="KW-1185">Reference proteome</keyword>
<feature type="transmembrane region" description="Helical" evidence="9">
    <location>
        <begin position="380"/>
        <end position="399"/>
    </location>
</feature>
<organism evidence="11 12">
    <name type="scientific">Actinocrispum wychmicini</name>
    <dbReference type="NCBI Taxonomy" id="1213861"/>
    <lineage>
        <taxon>Bacteria</taxon>
        <taxon>Bacillati</taxon>
        <taxon>Actinomycetota</taxon>
        <taxon>Actinomycetes</taxon>
        <taxon>Pseudonocardiales</taxon>
        <taxon>Pseudonocardiaceae</taxon>
        <taxon>Actinocrispum</taxon>
    </lineage>
</organism>
<feature type="transmembrane region" description="Helical" evidence="9">
    <location>
        <begin position="230"/>
        <end position="248"/>
    </location>
</feature>
<protein>
    <submittedName>
        <fullName evidence="11">ABC-type branched-subunit amino acid transport system ATPase component</fullName>
    </submittedName>
</protein>
<dbReference type="GO" id="GO:0005886">
    <property type="term" value="C:plasma membrane"/>
    <property type="evidence" value="ECO:0007669"/>
    <property type="project" value="UniProtKB-SubCell"/>
</dbReference>
<dbReference type="PANTHER" id="PTHR45772:SF7">
    <property type="entry name" value="AMINO ACID ABC TRANSPORTER ATP-BINDING PROTEIN"/>
    <property type="match status" value="1"/>
</dbReference>
<feature type="transmembrane region" description="Helical" evidence="9">
    <location>
        <begin position="351"/>
        <end position="374"/>
    </location>
</feature>
<dbReference type="GO" id="GO:0015192">
    <property type="term" value="F:L-phenylalanine transmembrane transporter activity"/>
    <property type="evidence" value="ECO:0007669"/>
    <property type="project" value="TreeGrafter"/>
</dbReference>
<dbReference type="GO" id="GO:0005304">
    <property type="term" value="F:L-valine transmembrane transporter activity"/>
    <property type="evidence" value="ECO:0007669"/>
    <property type="project" value="TreeGrafter"/>
</dbReference>
<feature type="transmembrane region" description="Helical" evidence="9">
    <location>
        <begin position="458"/>
        <end position="477"/>
    </location>
</feature>
<keyword evidence="5" id="KW-0547">Nucleotide-binding</keyword>
<evidence type="ECO:0000313" key="11">
    <source>
        <dbReference type="EMBL" id="TCO59609.1"/>
    </source>
</evidence>
<dbReference type="GO" id="GO:0005524">
    <property type="term" value="F:ATP binding"/>
    <property type="evidence" value="ECO:0007669"/>
    <property type="project" value="UniProtKB-KW"/>
</dbReference>
<accession>A0A4R2JRW5</accession>
<dbReference type="GO" id="GO:0016887">
    <property type="term" value="F:ATP hydrolysis activity"/>
    <property type="evidence" value="ECO:0007669"/>
    <property type="project" value="InterPro"/>
</dbReference>
<dbReference type="InterPro" id="IPR001851">
    <property type="entry name" value="ABC_transp_permease"/>
</dbReference>
<dbReference type="InterPro" id="IPR003439">
    <property type="entry name" value="ABC_transporter-like_ATP-bd"/>
</dbReference>
<dbReference type="GO" id="GO:0042941">
    <property type="term" value="P:D-alanine transmembrane transport"/>
    <property type="evidence" value="ECO:0007669"/>
    <property type="project" value="TreeGrafter"/>
</dbReference>
<evidence type="ECO:0000256" key="8">
    <source>
        <dbReference type="ARBA" id="ARBA00023136"/>
    </source>
</evidence>
<evidence type="ECO:0000256" key="5">
    <source>
        <dbReference type="ARBA" id="ARBA00022741"/>
    </source>
</evidence>
<dbReference type="GO" id="GO:1903805">
    <property type="term" value="P:L-valine import across plasma membrane"/>
    <property type="evidence" value="ECO:0007669"/>
    <property type="project" value="TreeGrafter"/>
</dbReference>
<feature type="transmembrane region" description="Helical" evidence="9">
    <location>
        <begin position="304"/>
        <end position="321"/>
    </location>
</feature>
<dbReference type="CDD" id="cd06582">
    <property type="entry name" value="TM_PBP1_LivH_like"/>
    <property type="match status" value="1"/>
</dbReference>
<keyword evidence="8 9" id="KW-0472">Membrane</keyword>
<comment type="subcellular location">
    <subcellularLocation>
        <location evidence="1">Cell membrane</location>
        <topology evidence="1">Multi-pass membrane protein</topology>
    </subcellularLocation>
</comment>
<dbReference type="RefSeq" id="WP_132117635.1">
    <property type="nucleotide sequence ID" value="NZ_SLWS01000004.1"/>
</dbReference>
<dbReference type="InterPro" id="IPR043428">
    <property type="entry name" value="LivM-like"/>
</dbReference>
<feature type="transmembrane region" description="Helical" evidence="9">
    <location>
        <begin position="12"/>
        <end position="32"/>
    </location>
</feature>
<evidence type="ECO:0000259" key="10">
    <source>
        <dbReference type="PROSITE" id="PS50893"/>
    </source>
</evidence>
<sequence length="966" mass="101567">MTALLRRARKPLLQILAFVVAVVLTKIVSAILDEYDVIQAATPLPVILLGAIVGMTYGLLAVGIVLVYRSNRIINFAHGQIGAFGAAFFGVAAVQWHIPYWIAFAMALIVSAATAAAAETGVVRRLRSAPRIVSIVATLGVGQLLAVVATLINSTASGPLYPQPAWLPAFDVGDLHVTQAYSGMLFLSPLVVLAIVVFLKRSRFGLAVRASAANPEAARMSGIFASRMSTLAWAIAGALAAFTAILTAPTQGFVGADSFGPALLLRALTAAVIGRMRSMPIALASGVGLGVLEQLLLWNYPQSGLVEVAMFLIILVTLLVQRRRGGRDEEKGSWAAVQGLRAVPEKLRGLWAVRALGPTFTITAIAALAIVPLFVSNSLAVTLTGIIAFSIVGLSIGVLTGLGGQLTLGQFAVAAIGAVISFQVSSTSGNFALALLLAGLGAGLVSVVIGLPALRIRGLMLTVTTLGFALAAPAWLLTQQWMLGEGQDPGKPAGWPLDGPLDTGGDYYYFALALFVVSLALAWNIRRSGFRRLLVAVRDNEENARAFAVRTSLVKLQGYLVGGFIAGIGGATYAHSLSSISAGSFPTTASIDIAVMTVLGGMSALIGPVLGAIWVLGLPLLDIGNIGLAATKFGVLLLILWKPGGLIQVFAPVRDWIVKFIARRHGIDPEPLYAGDDPADPTVTAQGVRISDLRVSEPGPAPAKGVTLLEARDLRKSFGGVHAVRGVSFEVRAGETVGLIGPNGAGKTTTFELLGGFTKPDNGQVFFNSTDISKVGPEGRARRGLIRSFQDAALFPTMTVKETVMLSLERVQPTGFLTSTLGVMLGERKKERQARALIAAMGLDRYRDKPIQELSTGTRRITEIACLVALRPTCLLLDEPSSGVAQRETEALGHLLVELKRELDLTLVVIEHDIPLIMGISDRVIAMADGGLIAEGPPDVVRTHPRVVDAYLGGSITAIERSGAAL</sequence>
<dbReference type="GO" id="GO:0015188">
    <property type="term" value="F:L-isoleucine transmembrane transporter activity"/>
    <property type="evidence" value="ECO:0007669"/>
    <property type="project" value="TreeGrafter"/>
</dbReference>
<dbReference type="EMBL" id="SLWS01000004">
    <property type="protein sequence ID" value="TCO59609.1"/>
    <property type="molecule type" value="Genomic_DNA"/>
</dbReference>
<dbReference type="OrthoDB" id="8724465at2"/>
<dbReference type="Proteomes" id="UP000295680">
    <property type="component" value="Unassembled WGS sequence"/>
</dbReference>
<keyword evidence="2" id="KW-0813">Transport</keyword>
<dbReference type="CDD" id="cd06581">
    <property type="entry name" value="TM_PBP1_LivM_like"/>
    <property type="match status" value="1"/>
</dbReference>
<feature type="domain" description="ABC transporter" evidence="10">
    <location>
        <begin position="709"/>
        <end position="954"/>
    </location>
</feature>
<dbReference type="InterPro" id="IPR051120">
    <property type="entry name" value="ABC_AA/LPS_Transport"/>
</dbReference>
<dbReference type="CDD" id="cd03219">
    <property type="entry name" value="ABC_Mj1267_LivG_branched"/>
    <property type="match status" value="1"/>
</dbReference>
<evidence type="ECO:0000313" key="12">
    <source>
        <dbReference type="Proteomes" id="UP000295680"/>
    </source>
</evidence>
<dbReference type="InterPro" id="IPR032823">
    <property type="entry name" value="BCA_ABC_TP_C"/>
</dbReference>
<feature type="transmembrane region" description="Helical" evidence="9">
    <location>
        <begin position="593"/>
        <end position="616"/>
    </location>
</feature>
<comment type="caution">
    <text evidence="11">The sequence shown here is derived from an EMBL/GenBank/DDBJ whole genome shotgun (WGS) entry which is preliminary data.</text>
</comment>
<dbReference type="GO" id="GO:0015808">
    <property type="term" value="P:L-alanine transport"/>
    <property type="evidence" value="ECO:0007669"/>
    <property type="project" value="TreeGrafter"/>
</dbReference>
<keyword evidence="3" id="KW-1003">Cell membrane</keyword>
<feature type="transmembrane region" description="Helical" evidence="9">
    <location>
        <begin position="553"/>
        <end position="573"/>
    </location>
</feature>
<feature type="transmembrane region" description="Helical" evidence="9">
    <location>
        <begin position="100"/>
        <end position="120"/>
    </location>
</feature>
<feature type="transmembrane region" description="Helical" evidence="9">
    <location>
        <begin position="431"/>
        <end position="451"/>
    </location>
</feature>
<evidence type="ECO:0000256" key="4">
    <source>
        <dbReference type="ARBA" id="ARBA00022692"/>
    </source>
</evidence>
<evidence type="ECO:0000256" key="1">
    <source>
        <dbReference type="ARBA" id="ARBA00004651"/>
    </source>
</evidence>
<gene>
    <name evidence="11" type="ORF">EV192_104452</name>
</gene>
<dbReference type="InterPro" id="IPR003593">
    <property type="entry name" value="AAA+_ATPase"/>
</dbReference>
<dbReference type="PANTHER" id="PTHR45772">
    <property type="entry name" value="CONSERVED COMPONENT OF ABC TRANSPORTER FOR NATURAL AMINO ACIDS-RELATED"/>
    <property type="match status" value="1"/>
</dbReference>
<feature type="transmembrane region" description="Helical" evidence="9">
    <location>
        <begin position="507"/>
        <end position="525"/>
    </location>
</feature>
<reference evidence="11 12" key="1">
    <citation type="submission" date="2019-03" db="EMBL/GenBank/DDBJ databases">
        <title>Genomic Encyclopedia of Type Strains, Phase IV (KMG-IV): sequencing the most valuable type-strain genomes for metagenomic binning, comparative biology and taxonomic classification.</title>
        <authorList>
            <person name="Goeker M."/>
        </authorList>
    </citation>
    <scope>NUCLEOTIDE SEQUENCE [LARGE SCALE GENOMIC DNA]</scope>
    <source>
        <strain evidence="11 12">DSM 45934</strain>
    </source>
</reference>
<feature type="transmembrane region" description="Helical" evidence="9">
    <location>
        <begin position="132"/>
        <end position="152"/>
    </location>
</feature>
<evidence type="ECO:0000256" key="3">
    <source>
        <dbReference type="ARBA" id="ARBA00022475"/>
    </source>
</evidence>
<evidence type="ECO:0000256" key="6">
    <source>
        <dbReference type="ARBA" id="ARBA00022840"/>
    </source>
</evidence>
<feature type="transmembrane region" description="Helical" evidence="9">
    <location>
        <begin position="180"/>
        <end position="199"/>
    </location>
</feature>
<dbReference type="Pfam" id="PF02653">
    <property type="entry name" value="BPD_transp_2"/>
    <property type="match status" value="2"/>
</dbReference>
<evidence type="ECO:0000256" key="7">
    <source>
        <dbReference type="ARBA" id="ARBA00022989"/>
    </source>
</evidence>